<evidence type="ECO:0000256" key="1">
    <source>
        <dbReference type="SAM" id="MobiDB-lite"/>
    </source>
</evidence>
<accession>A0A7M1AU35</accession>
<proteinExistence type="predicted"/>
<keyword evidence="2" id="KW-0969">Cilium</keyword>
<dbReference type="AlphaFoldDB" id="A0A7M1AU35"/>
<evidence type="ECO:0000313" key="2">
    <source>
        <dbReference type="EMBL" id="QOP40929.1"/>
    </source>
</evidence>
<protein>
    <submittedName>
        <fullName evidence="2">Flagellar protein FlaG</fullName>
    </submittedName>
</protein>
<reference evidence="2 3" key="1">
    <citation type="submission" date="2019-06" db="EMBL/GenBank/DDBJ databases">
        <title>Sulfurimonas gotlandica sp. nov., a chemoautotrophic and psychrotolerant epsilonproteobacterium isolated from a pelagic redoxcline, and an emended description of the genus Sulfurimonas.</title>
        <authorList>
            <person name="Wang S."/>
            <person name="Jiang L."/>
            <person name="Shao Z."/>
        </authorList>
    </citation>
    <scope>NUCLEOTIDE SEQUENCE [LARGE SCALE GENOMIC DNA]</scope>
    <source>
        <strain evidence="2 3">B2</strain>
    </source>
</reference>
<dbReference type="KEGG" id="smax:FJR03_03905"/>
<dbReference type="RefSeq" id="WP_193114351.1">
    <property type="nucleotide sequence ID" value="NZ_CP041165.1"/>
</dbReference>
<organism evidence="2 3">
    <name type="scientific">Sulfurimonas marina</name>
    <dbReference type="NCBI Taxonomy" id="2590551"/>
    <lineage>
        <taxon>Bacteria</taxon>
        <taxon>Pseudomonadati</taxon>
        <taxon>Campylobacterota</taxon>
        <taxon>Epsilonproteobacteria</taxon>
        <taxon>Campylobacterales</taxon>
        <taxon>Sulfurimonadaceae</taxon>
        <taxon>Sulfurimonas</taxon>
    </lineage>
</organism>
<keyword evidence="3" id="KW-1185">Reference proteome</keyword>
<dbReference type="EMBL" id="CP041165">
    <property type="protein sequence ID" value="QOP40929.1"/>
    <property type="molecule type" value="Genomic_DNA"/>
</dbReference>
<dbReference type="PANTHER" id="PTHR37166">
    <property type="entry name" value="PROTEIN FLAG"/>
    <property type="match status" value="1"/>
</dbReference>
<sequence>MDGIANVAKQQQTQMGAQELQGRSIEQNQSTQLQQQDIVKEVQQDTVDSAKKLNSKEDVEKLVKQLNEALAPISTNIKFGVDSQDIFYVSVIEAKSNRMIRRFPAEDAQIVLPKMQEVNGILFDSKG</sequence>
<dbReference type="InterPro" id="IPR005186">
    <property type="entry name" value="FlaG"/>
</dbReference>
<dbReference type="PANTHER" id="PTHR37166:SF1">
    <property type="entry name" value="PROTEIN FLAG"/>
    <property type="match status" value="1"/>
</dbReference>
<dbReference type="InterPro" id="IPR035924">
    <property type="entry name" value="FlaG-like_sf"/>
</dbReference>
<keyword evidence="2" id="KW-0282">Flagellum</keyword>
<feature type="region of interest" description="Disordered" evidence="1">
    <location>
        <begin position="1"/>
        <end position="32"/>
    </location>
</feature>
<dbReference type="Proteomes" id="UP000593910">
    <property type="component" value="Chromosome"/>
</dbReference>
<name>A0A7M1AU35_9BACT</name>
<gene>
    <name evidence="2" type="ORF">FJR03_03905</name>
</gene>
<keyword evidence="2" id="KW-0966">Cell projection</keyword>
<dbReference type="Gene3D" id="3.30.160.170">
    <property type="entry name" value="FlaG-like"/>
    <property type="match status" value="1"/>
</dbReference>
<evidence type="ECO:0000313" key="3">
    <source>
        <dbReference type="Proteomes" id="UP000593910"/>
    </source>
</evidence>
<dbReference type="SUPFAM" id="SSF160214">
    <property type="entry name" value="FlaG-like"/>
    <property type="match status" value="1"/>
</dbReference>
<dbReference type="Pfam" id="PF03646">
    <property type="entry name" value="FlaG"/>
    <property type="match status" value="1"/>
</dbReference>